<dbReference type="Proteomes" id="UP000295060">
    <property type="component" value="Unassembled WGS sequence"/>
</dbReference>
<dbReference type="InterPro" id="IPR000073">
    <property type="entry name" value="AB_hydrolase_1"/>
</dbReference>
<accession>A0ABY2F858</accession>
<comment type="caution">
    <text evidence="2">The sequence shown here is derived from an EMBL/GenBank/DDBJ whole genome shotgun (WGS) entry which is preliminary data.</text>
</comment>
<dbReference type="Pfam" id="PF12697">
    <property type="entry name" value="Abhydrolase_6"/>
    <property type="match status" value="1"/>
</dbReference>
<dbReference type="Gene3D" id="3.40.50.1820">
    <property type="entry name" value="alpha/beta hydrolase"/>
    <property type="match status" value="1"/>
</dbReference>
<name>A0ABY2F858_9ACTN</name>
<protein>
    <submittedName>
        <fullName evidence="2">Alpha-beta hydrolase superfamily lysophospholipase</fullName>
    </submittedName>
</protein>
<dbReference type="GO" id="GO:0016787">
    <property type="term" value="F:hydrolase activity"/>
    <property type="evidence" value="ECO:0007669"/>
    <property type="project" value="UniProtKB-KW"/>
</dbReference>
<keyword evidence="3" id="KW-1185">Reference proteome</keyword>
<proteinExistence type="predicted"/>
<dbReference type="EMBL" id="SODU01000004">
    <property type="protein sequence ID" value="TDW84353.1"/>
    <property type="molecule type" value="Genomic_DNA"/>
</dbReference>
<reference evidence="2 3" key="1">
    <citation type="submission" date="2019-03" db="EMBL/GenBank/DDBJ databases">
        <title>Genomic Encyclopedia of Type Strains, Phase III (KMG-III): the genomes of soil and plant-associated and newly described type strains.</title>
        <authorList>
            <person name="Whitman W."/>
        </authorList>
    </citation>
    <scope>NUCLEOTIDE SEQUENCE [LARGE SCALE GENOMIC DNA]</scope>
    <source>
        <strain evidence="2 3">VKMAc-2574</strain>
    </source>
</reference>
<feature type="domain" description="AB hydrolase-1" evidence="1">
    <location>
        <begin position="5"/>
        <end position="240"/>
    </location>
</feature>
<organism evidence="2 3">
    <name type="scientific">Kribbella pratensis</name>
    <dbReference type="NCBI Taxonomy" id="2512112"/>
    <lineage>
        <taxon>Bacteria</taxon>
        <taxon>Bacillati</taxon>
        <taxon>Actinomycetota</taxon>
        <taxon>Actinomycetes</taxon>
        <taxon>Propionibacteriales</taxon>
        <taxon>Kribbellaceae</taxon>
        <taxon>Kribbella</taxon>
    </lineage>
</organism>
<keyword evidence="2" id="KW-0378">Hydrolase</keyword>
<gene>
    <name evidence="2" type="ORF">EV137_7162</name>
</gene>
<evidence type="ECO:0000313" key="2">
    <source>
        <dbReference type="EMBL" id="TDW84353.1"/>
    </source>
</evidence>
<dbReference type="RefSeq" id="WP_134132483.1">
    <property type="nucleotide sequence ID" value="NZ_SODU01000004.1"/>
</dbReference>
<evidence type="ECO:0000259" key="1">
    <source>
        <dbReference type="Pfam" id="PF12697"/>
    </source>
</evidence>
<evidence type="ECO:0000313" key="3">
    <source>
        <dbReference type="Proteomes" id="UP000295060"/>
    </source>
</evidence>
<sequence>MSPTIVLVHGLWLTPRSWEGWKARFEKRGHEVLAPAWPGMEVEVEALRRDPSVMNGLGIGEVVDHYDQIIRSLASPPVIMGHSTGGLVTELLLDRGLGAAGVALSPAPVKGVYRLPLSLLRAIAPVLRNPANKNKTFAMTPKQFHYAFTNTMNDQDAKAAYERYAVAGPGRIAFQGAFANFNPHAVNKVDFHKDDRPPLLVIGNSEDHTIPASVSREAAKRLGKSRAVVEYKEFAGRPHFTAGAPGWEAVADYALEWTIRHTSAASRHN</sequence>
<dbReference type="InterPro" id="IPR029058">
    <property type="entry name" value="AB_hydrolase_fold"/>
</dbReference>
<dbReference type="SUPFAM" id="SSF53474">
    <property type="entry name" value="alpha/beta-Hydrolases"/>
    <property type="match status" value="1"/>
</dbReference>